<evidence type="ECO:0000313" key="3">
    <source>
        <dbReference type="Proteomes" id="UP001597079"/>
    </source>
</evidence>
<evidence type="ECO:0000259" key="1">
    <source>
        <dbReference type="Pfam" id="PF00561"/>
    </source>
</evidence>
<proteinExistence type="predicted"/>
<gene>
    <name evidence="2" type="ORF">ACFSB2_06590</name>
</gene>
<dbReference type="Gene3D" id="3.40.50.1820">
    <property type="entry name" value="alpha/beta hydrolase"/>
    <property type="match status" value="1"/>
</dbReference>
<accession>A0ABW4JDJ7</accession>
<protein>
    <submittedName>
        <fullName evidence="2">Alpha/beta fold hydrolase</fullName>
    </submittedName>
</protein>
<dbReference type="InterPro" id="IPR005944">
    <property type="entry name" value="Pro_iminopeptidase"/>
</dbReference>
<dbReference type="InterPro" id="IPR000073">
    <property type="entry name" value="AB_hydrolase_1"/>
</dbReference>
<dbReference type="PANTHER" id="PTHR43722">
    <property type="entry name" value="PROLINE IMINOPEPTIDASE"/>
    <property type="match status" value="1"/>
</dbReference>
<keyword evidence="3" id="KW-1185">Reference proteome</keyword>
<evidence type="ECO:0000313" key="2">
    <source>
        <dbReference type="EMBL" id="MFD1674372.1"/>
    </source>
</evidence>
<dbReference type="PANTHER" id="PTHR43722:SF1">
    <property type="entry name" value="PROLINE IMINOPEPTIDASE"/>
    <property type="match status" value="1"/>
</dbReference>
<organism evidence="2 3">
    <name type="scientific">Alicyclobacillus fodiniaquatilis</name>
    <dbReference type="NCBI Taxonomy" id="1661150"/>
    <lineage>
        <taxon>Bacteria</taxon>
        <taxon>Bacillati</taxon>
        <taxon>Bacillota</taxon>
        <taxon>Bacilli</taxon>
        <taxon>Bacillales</taxon>
        <taxon>Alicyclobacillaceae</taxon>
        <taxon>Alicyclobacillus</taxon>
    </lineage>
</organism>
<feature type="domain" description="AB hydrolase-1" evidence="1">
    <location>
        <begin position="17"/>
        <end position="86"/>
    </location>
</feature>
<dbReference type="SUPFAM" id="SSF53474">
    <property type="entry name" value="alpha/beta-Hydrolases"/>
    <property type="match status" value="1"/>
</dbReference>
<name>A0ABW4JDJ7_9BACL</name>
<dbReference type="InterPro" id="IPR029058">
    <property type="entry name" value="AB_hydrolase_fold"/>
</dbReference>
<reference evidence="3" key="1">
    <citation type="journal article" date="2019" name="Int. J. Syst. Evol. Microbiol.">
        <title>The Global Catalogue of Microorganisms (GCM) 10K type strain sequencing project: providing services to taxonomists for standard genome sequencing and annotation.</title>
        <authorList>
            <consortium name="The Broad Institute Genomics Platform"/>
            <consortium name="The Broad Institute Genome Sequencing Center for Infectious Disease"/>
            <person name="Wu L."/>
            <person name="Ma J."/>
        </authorList>
    </citation>
    <scope>NUCLEOTIDE SEQUENCE [LARGE SCALE GENOMIC DNA]</scope>
    <source>
        <strain evidence="3">CGMCC 1.12286</strain>
    </source>
</reference>
<comment type="caution">
    <text evidence="2">The sequence shown here is derived from an EMBL/GenBank/DDBJ whole genome shotgun (WGS) entry which is preliminary data.</text>
</comment>
<dbReference type="RefSeq" id="WP_377942243.1">
    <property type="nucleotide sequence ID" value="NZ_JBHUCX010000020.1"/>
</dbReference>
<sequence>MQSKKIYYEIYGEENLPTFLYLHGGPGIGSYDFNFIQGERLSRYIHLISIDQRGCLRSDAIDDEEDFSIQDLVADCEEIRQHFGIK</sequence>
<dbReference type="GO" id="GO:0016787">
    <property type="term" value="F:hydrolase activity"/>
    <property type="evidence" value="ECO:0007669"/>
    <property type="project" value="UniProtKB-KW"/>
</dbReference>
<dbReference type="EMBL" id="JBHUCX010000020">
    <property type="protein sequence ID" value="MFD1674372.1"/>
    <property type="molecule type" value="Genomic_DNA"/>
</dbReference>
<keyword evidence="2" id="KW-0378">Hydrolase</keyword>
<dbReference type="Proteomes" id="UP001597079">
    <property type="component" value="Unassembled WGS sequence"/>
</dbReference>
<dbReference type="Pfam" id="PF00561">
    <property type="entry name" value="Abhydrolase_1"/>
    <property type="match status" value="1"/>
</dbReference>